<evidence type="ECO:0000313" key="1">
    <source>
        <dbReference type="EMBL" id="MPN50571.1"/>
    </source>
</evidence>
<sequence length="84" mass="9050">MIRKAISSFIIVLVAISANATRKSNLYTIIQHKIIANVRPSTILLVLKIKIIRNPAGITESIPKSVGFSGTNIPITKNAASKIP</sequence>
<organism evidence="1">
    <name type="scientific">bioreactor metagenome</name>
    <dbReference type="NCBI Taxonomy" id="1076179"/>
    <lineage>
        <taxon>unclassified sequences</taxon>
        <taxon>metagenomes</taxon>
        <taxon>ecological metagenomes</taxon>
    </lineage>
</organism>
<gene>
    <name evidence="1" type="ORF">SDC9_198198</name>
</gene>
<reference evidence="1" key="1">
    <citation type="submission" date="2019-08" db="EMBL/GenBank/DDBJ databases">
        <authorList>
            <person name="Kucharzyk K."/>
            <person name="Murdoch R.W."/>
            <person name="Higgins S."/>
            <person name="Loffler F."/>
        </authorList>
    </citation>
    <scope>NUCLEOTIDE SEQUENCE</scope>
</reference>
<dbReference type="EMBL" id="VSSQ01114878">
    <property type="protein sequence ID" value="MPN50571.1"/>
    <property type="molecule type" value="Genomic_DNA"/>
</dbReference>
<dbReference type="AlphaFoldDB" id="A0A645IGZ7"/>
<accession>A0A645IGZ7</accession>
<proteinExistence type="predicted"/>
<name>A0A645IGZ7_9ZZZZ</name>
<comment type="caution">
    <text evidence="1">The sequence shown here is derived from an EMBL/GenBank/DDBJ whole genome shotgun (WGS) entry which is preliminary data.</text>
</comment>
<protein>
    <submittedName>
        <fullName evidence="1">Uncharacterized protein</fullName>
    </submittedName>
</protein>